<evidence type="ECO:0000313" key="2">
    <source>
        <dbReference type="EMBL" id="BBO79092.1"/>
    </source>
</evidence>
<feature type="transmembrane region" description="Helical" evidence="1">
    <location>
        <begin position="56"/>
        <end position="73"/>
    </location>
</feature>
<keyword evidence="1" id="KW-1133">Transmembrane helix</keyword>
<keyword evidence="1" id="KW-0812">Transmembrane</keyword>
<dbReference type="AlphaFoldDB" id="A0A5K7ZAM4"/>
<protein>
    <submittedName>
        <fullName evidence="2">Uncharacterized protein</fullName>
    </submittedName>
</protein>
<name>A0A5K7ZAM4_9BACT</name>
<keyword evidence="1" id="KW-0472">Membrane</keyword>
<organism evidence="2 3">
    <name type="scientific">Desulfosarcina widdelii</name>
    <dbReference type="NCBI Taxonomy" id="947919"/>
    <lineage>
        <taxon>Bacteria</taxon>
        <taxon>Pseudomonadati</taxon>
        <taxon>Thermodesulfobacteriota</taxon>
        <taxon>Desulfobacteria</taxon>
        <taxon>Desulfobacterales</taxon>
        <taxon>Desulfosarcinaceae</taxon>
        <taxon>Desulfosarcina</taxon>
    </lineage>
</organism>
<dbReference type="EMBL" id="AP021875">
    <property type="protein sequence ID" value="BBO79092.1"/>
    <property type="molecule type" value="Genomic_DNA"/>
</dbReference>
<evidence type="ECO:0000313" key="3">
    <source>
        <dbReference type="Proteomes" id="UP000427769"/>
    </source>
</evidence>
<sequence length="79" mass="8598">MAEIFLLIGLGVFIIGGIGFLIAAFKTSILWGLGCLFLAPIQIIYLFVHWDSVKKPFLLQLAGGVVMLTSAYLQGQINI</sequence>
<accession>A0A5K7ZAM4</accession>
<reference evidence="2 3" key="1">
    <citation type="submission" date="2019-11" db="EMBL/GenBank/DDBJ databases">
        <title>Comparative genomics of hydrocarbon-degrading Desulfosarcina strains.</title>
        <authorList>
            <person name="Watanabe M."/>
            <person name="Kojima H."/>
            <person name="Fukui M."/>
        </authorList>
    </citation>
    <scope>NUCLEOTIDE SEQUENCE [LARGE SCALE GENOMIC DNA]</scope>
    <source>
        <strain evidence="2 3">PP31</strain>
    </source>
</reference>
<feature type="transmembrane region" description="Helical" evidence="1">
    <location>
        <begin position="6"/>
        <end position="25"/>
    </location>
</feature>
<dbReference type="RefSeq" id="WP_176603307.1">
    <property type="nucleotide sequence ID" value="NZ_AP021875.1"/>
</dbReference>
<gene>
    <name evidence="2" type="ORF">DSCW_65090</name>
</gene>
<dbReference type="KEGG" id="dwd:DSCW_65090"/>
<feature type="transmembrane region" description="Helical" evidence="1">
    <location>
        <begin position="30"/>
        <end position="50"/>
    </location>
</feature>
<evidence type="ECO:0000256" key="1">
    <source>
        <dbReference type="SAM" id="Phobius"/>
    </source>
</evidence>
<proteinExistence type="predicted"/>
<keyword evidence="3" id="KW-1185">Reference proteome</keyword>
<dbReference type="Proteomes" id="UP000427769">
    <property type="component" value="Chromosome"/>
</dbReference>